<evidence type="ECO:0000313" key="5">
    <source>
        <dbReference type="Proteomes" id="UP001589833"/>
    </source>
</evidence>
<dbReference type="InterPro" id="IPR036736">
    <property type="entry name" value="ACP-like_sf"/>
</dbReference>
<reference evidence="4 5" key="1">
    <citation type="submission" date="2024-09" db="EMBL/GenBank/DDBJ databases">
        <authorList>
            <person name="Sun Q."/>
            <person name="Mori K."/>
        </authorList>
    </citation>
    <scope>NUCLEOTIDE SEQUENCE [LARGE SCALE GENOMIC DNA]</scope>
    <source>
        <strain evidence="4 5">NCAIM B.02301</strain>
    </source>
</reference>
<dbReference type="SMART" id="SM00823">
    <property type="entry name" value="PKS_PP"/>
    <property type="match status" value="1"/>
</dbReference>
<gene>
    <name evidence="4" type="ORF">ACFFH4_25575</name>
</gene>
<keyword evidence="5" id="KW-1185">Reference proteome</keyword>
<protein>
    <submittedName>
        <fullName evidence="4">Phosphopantetheine-binding protein</fullName>
    </submittedName>
</protein>
<dbReference type="PROSITE" id="PS00012">
    <property type="entry name" value="PHOSPHOPANTETHEINE"/>
    <property type="match status" value="1"/>
</dbReference>
<dbReference type="PANTHER" id="PTHR44845:SF6">
    <property type="entry name" value="BETA-ALANINE-ACTIVATING ENZYME"/>
    <property type="match status" value="1"/>
</dbReference>
<dbReference type="PROSITE" id="PS50075">
    <property type="entry name" value="CARRIER"/>
    <property type="match status" value="1"/>
</dbReference>
<accession>A0ABV6NN66</accession>
<dbReference type="PANTHER" id="PTHR44845">
    <property type="entry name" value="CARRIER DOMAIN-CONTAINING PROTEIN"/>
    <property type="match status" value="1"/>
</dbReference>
<dbReference type="Pfam" id="PF00550">
    <property type="entry name" value="PP-binding"/>
    <property type="match status" value="1"/>
</dbReference>
<dbReference type="Proteomes" id="UP001589833">
    <property type="component" value="Unassembled WGS sequence"/>
</dbReference>
<dbReference type="RefSeq" id="WP_273847140.1">
    <property type="nucleotide sequence ID" value="NZ_JAQQWT010000022.1"/>
</dbReference>
<dbReference type="Gene3D" id="1.10.1200.10">
    <property type="entry name" value="ACP-like"/>
    <property type="match status" value="1"/>
</dbReference>
<dbReference type="EMBL" id="JBHLTR010000115">
    <property type="protein sequence ID" value="MFC0562217.1"/>
    <property type="molecule type" value="Genomic_DNA"/>
</dbReference>
<proteinExistence type="predicted"/>
<evidence type="ECO:0000259" key="3">
    <source>
        <dbReference type="PROSITE" id="PS50075"/>
    </source>
</evidence>
<dbReference type="InterPro" id="IPR006162">
    <property type="entry name" value="Ppantetheine_attach_site"/>
</dbReference>
<feature type="domain" description="Carrier" evidence="3">
    <location>
        <begin position="7"/>
        <end position="82"/>
    </location>
</feature>
<keyword evidence="2" id="KW-0597">Phosphoprotein</keyword>
<organism evidence="4 5">
    <name type="scientific">Halalkalibacter alkalisediminis</name>
    <dbReference type="NCBI Taxonomy" id="935616"/>
    <lineage>
        <taxon>Bacteria</taxon>
        <taxon>Bacillati</taxon>
        <taxon>Bacillota</taxon>
        <taxon>Bacilli</taxon>
        <taxon>Bacillales</taxon>
        <taxon>Bacillaceae</taxon>
        <taxon>Halalkalibacter</taxon>
    </lineage>
</organism>
<comment type="caution">
    <text evidence="4">The sequence shown here is derived from an EMBL/GenBank/DDBJ whole genome shotgun (WGS) entry which is preliminary data.</text>
</comment>
<sequence>MEITTTSKTEAIEKKLIEFWGEILGEESIDRNVSFFDLGGNSLLAMQLIQMVKNNLGIKLAIKVLFEHPTIEELSLLIKQLSDINQGCDK</sequence>
<evidence type="ECO:0000256" key="1">
    <source>
        <dbReference type="ARBA" id="ARBA00022450"/>
    </source>
</evidence>
<evidence type="ECO:0000313" key="4">
    <source>
        <dbReference type="EMBL" id="MFC0562217.1"/>
    </source>
</evidence>
<name>A0ABV6NN66_9BACI</name>
<keyword evidence="1" id="KW-0596">Phosphopantetheine</keyword>
<evidence type="ECO:0000256" key="2">
    <source>
        <dbReference type="ARBA" id="ARBA00022553"/>
    </source>
</evidence>
<dbReference type="SUPFAM" id="SSF47336">
    <property type="entry name" value="ACP-like"/>
    <property type="match status" value="1"/>
</dbReference>
<dbReference type="InterPro" id="IPR009081">
    <property type="entry name" value="PP-bd_ACP"/>
</dbReference>
<dbReference type="InterPro" id="IPR020806">
    <property type="entry name" value="PKS_PP-bd"/>
</dbReference>